<dbReference type="EMBL" id="JBHSTI010000039">
    <property type="protein sequence ID" value="MFC6239525.1"/>
    <property type="molecule type" value="Genomic_DNA"/>
</dbReference>
<evidence type="ECO:0000256" key="1">
    <source>
        <dbReference type="SAM" id="MobiDB-lite"/>
    </source>
</evidence>
<organism evidence="2 3">
    <name type="scientific">Longivirga aurantiaca</name>
    <dbReference type="NCBI Taxonomy" id="1837743"/>
    <lineage>
        <taxon>Bacteria</taxon>
        <taxon>Bacillati</taxon>
        <taxon>Actinomycetota</taxon>
        <taxon>Actinomycetes</taxon>
        <taxon>Sporichthyales</taxon>
        <taxon>Sporichthyaceae</taxon>
        <taxon>Longivirga</taxon>
    </lineage>
</organism>
<sequence length="53" mass="5934">MRRPRATTGGPTRRTTSLPVCQGRPDVRSKLRRVLAPVERVCVPPMLFMTPTS</sequence>
<keyword evidence="3" id="KW-1185">Reference proteome</keyword>
<name>A0ABW1T5C6_9ACTN</name>
<comment type="caution">
    <text evidence="2">The sequence shown here is derived from an EMBL/GenBank/DDBJ whole genome shotgun (WGS) entry which is preliminary data.</text>
</comment>
<feature type="region of interest" description="Disordered" evidence="1">
    <location>
        <begin position="1"/>
        <end position="23"/>
    </location>
</feature>
<dbReference type="Proteomes" id="UP001596138">
    <property type="component" value="Unassembled WGS sequence"/>
</dbReference>
<evidence type="ECO:0000313" key="3">
    <source>
        <dbReference type="Proteomes" id="UP001596138"/>
    </source>
</evidence>
<evidence type="ECO:0000313" key="2">
    <source>
        <dbReference type="EMBL" id="MFC6239525.1"/>
    </source>
</evidence>
<gene>
    <name evidence="2" type="ORF">ACFQGU_16750</name>
</gene>
<proteinExistence type="predicted"/>
<protein>
    <submittedName>
        <fullName evidence="2">Uncharacterized protein</fullName>
    </submittedName>
</protein>
<reference evidence="3" key="1">
    <citation type="journal article" date="2019" name="Int. J. Syst. Evol. Microbiol.">
        <title>The Global Catalogue of Microorganisms (GCM) 10K type strain sequencing project: providing services to taxonomists for standard genome sequencing and annotation.</title>
        <authorList>
            <consortium name="The Broad Institute Genomics Platform"/>
            <consortium name="The Broad Institute Genome Sequencing Center for Infectious Disease"/>
            <person name="Wu L."/>
            <person name="Ma J."/>
        </authorList>
    </citation>
    <scope>NUCLEOTIDE SEQUENCE [LARGE SCALE GENOMIC DNA]</scope>
    <source>
        <strain evidence="3">CGMCC 4.7317</strain>
    </source>
</reference>
<accession>A0ABW1T5C6</accession>
<feature type="compositionally biased region" description="Low complexity" evidence="1">
    <location>
        <begin position="1"/>
        <end position="16"/>
    </location>
</feature>